<evidence type="ECO:0000313" key="4">
    <source>
        <dbReference type="Proteomes" id="UP000199103"/>
    </source>
</evidence>
<feature type="transmembrane region" description="Helical" evidence="2">
    <location>
        <begin position="54"/>
        <end position="71"/>
    </location>
</feature>
<proteinExistence type="predicted"/>
<keyword evidence="2" id="KW-0472">Membrane</keyword>
<dbReference type="AlphaFoldDB" id="A0A1H1XGT1"/>
<dbReference type="STRING" id="630515.SAMN04489812_4078"/>
<feature type="transmembrane region" description="Helical" evidence="2">
    <location>
        <begin position="78"/>
        <end position="103"/>
    </location>
</feature>
<accession>A0A1H1XGT1</accession>
<keyword evidence="2" id="KW-1133">Transmembrane helix</keyword>
<feature type="compositionally biased region" description="Polar residues" evidence="1">
    <location>
        <begin position="170"/>
        <end position="189"/>
    </location>
</feature>
<dbReference type="EMBL" id="LT629772">
    <property type="protein sequence ID" value="SDT08463.1"/>
    <property type="molecule type" value="Genomic_DNA"/>
</dbReference>
<evidence type="ECO:0000256" key="1">
    <source>
        <dbReference type="SAM" id="MobiDB-lite"/>
    </source>
</evidence>
<feature type="region of interest" description="Disordered" evidence="1">
    <location>
        <begin position="136"/>
        <end position="256"/>
    </location>
</feature>
<reference evidence="3 4" key="1">
    <citation type="submission" date="2016-10" db="EMBL/GenBank/DDBJ databases">
        <authorList>
            <person name="de Groot N.N."/>
        </authorList>
    </citation>
    <scope>NUCLEOTIDE SEQUENCE [LARGE SCALE GENOMIC DNA]</scope>
    <source>
        <strain evidence="3 4">DSM 21800</strain>
    </source>
</reference>
<feature type="compositionally biased region" description="Pro residues" evidence="1">
    <location>
        <begin position="138"/>
        <end position="150"/>
    </location>
</feature>
<dbReference type="RefSeq" id="WP_091527249.1">
    <property type="nucleotide sequence ID" value="NZ_LT629772.1"/>
</dbReference>
<evidence type="ECO:0000313" key="3">
    <source>
        <dbReference type="EMBL" id="SDT08463.1"/>
    </source>
</evidence>
<feature type="compositionally biased region" description="Polar residues" evidence="1">
    <location>
        <begin position="204"/>
        <end position="215"/>
    </location>
</feature>
<keyword evidence="2" id="KW-0812">Transmembrane</keyword>
<keyword evidence="4" id="KW-1185">Reference proteome</keyword>
<organism evidence="3 4">
    <name type="scientific">Microlunatus soli</name>
    <dbReference type="NCBI Taxonomy" id="630515"/>
    <lineage>
        <taxon>Bacteria</taxon>
        <taxon>Bacillati</taxon>
        <taxon>Actinomycetota</taxon>
        <taxon>Actinomycetes</taxon>
        <taxon>Propionibacteriales</taxon>
        <taxon>Propionibacteriaceae</taxon>
        <taxon>Microlunatus</taxon>
    </lineage>
</organism>
<protein>
    <submittedName>
        <fullName evidence="3">Uncharacterized protein</fullName>
    </submittedName>
</protein>
<evidence type="ECO:0000256" key="2">
    <source>
        <dbReference type="SAM" id="Phobius"/>
    </source>
</evidence>
<sequence length="256" mass="27059">MLERLMRFREPAAYLLLAAVGLQIVLALVAVGYYTVMAGPSGPGYIAAQQLSRTLVLLAAIVVVGCALWGPPTPHARGIALAGIVLFGAHGGLALVLAVVGMFGSGNVFAMVTVLLELLVPGLAVVVLTRIRAGSPTMRPPQQPHVPQPPFAGQFPSGPAPNIRPGVSSDRPSFRSQADQFGQPHSNSAGRYKAHWGPQPQSRPPTSGESDQWQPVDQPGPRRLEPSPDRAPVGPHNRPDGPRSGDPYPENQNRQG</sequence>
<gene>
    <name evidence="3" type="ORF">SAMN04489812_4078</name>
</gene>
<name>A0A1H1XGT1_9ACTN</name>
<dbReference type="Proteomes" id="UP000199103">
    <property type="component" value="Chromosome I"/>
</dbReference>
<feature type="transmembrane region" description="Helical" evidence="2">
    <location>
        <begin position="12"/>
        <end position="34"/>
    </location>
</feature>
<feature type="transmembrane region" description="Helical" evidence="2">
    <location>
        <begin position="109"/>
        <end position="129"/>
    </location>
</feature>